<sequence length="245" mass="27449">MASETPKITLYTNHLCPFAHRAHTTLEELGLPYEQVIIDLQVPREPWYLEVNPRGLVPSLKYESSKIPSTILTESATVSQFLVDAHPSRLLPPSSEAPLLRARINFFVDTFNNKVSSYQRNIAFLEGAEAKEAKAKELVEVIRKEIEPLLPEAGQGPFFGGSEEFTFAETQVGPFIARLYGYAEHGEHIPKSLIADLEKLPKFSRYAKAVISRPTLTKYFPLEGLIEGTRKRIAALKQKELAAKA</sequence>
<evidence type="ECO:0000313" key="4">
    <source>
        <dbReference type="Proteomes" id="UP000504638"/>
    </source>
</evidence>
<dbReference type="InterPro" id="IPR050983">
    <property type="entry name" value="GST_Omega/HSP26"/>
</dbReference>
<dbReference type="InterPro" id="IPR036249">
    <property type="entry name" value="Thioredoxin-like_sf"/>
</dbReference>
<evidence type="ECO:0000313" key="5">
    <source>
        <dbReference type="RefSeq" id="XP_033535422.1"/>
    </source>
</evidence>
<dbReference type="AlphaFoldDB" id="A0A6G1G777"/>
<dbReference type="GO" id="GO:0005737">
    <property type="term" value="C:cytoplasm"/>
    <property type="evidence" value="ECO:0007669"/>
    <property type="project" value="TreeGrafter"/>
</dbReference>
<dbReference type="PROSITE" id="PS50405">
    <property type="entry name" value="GST_CTER"/>
    <property type="match status" value="1"/>
</dbReference>
<reference evidence="3 5" key="1">
    <citation type="submission" date="2020-01" db="EMBL/GenBank/DDBJ databases">
        <authorList>
            <consortium name="DOE Joint Genome Institute"/>
            <person name="Haridas S."/>
            <person name="Albert R."/>
            <person name="Binder M."/>
            <person name="Bloem J."/>
            <person name="Labutti K."/>
            <person name="Salamov A."/>
            <person name="Andreopoulos B."/>
            <person name="Baker S.E."/>
            <person name="Barry K."/>
            <person name="Bills G."/>
            <person name="Bluhm B.H."/>
            <person name="Cannon C."/>
            <person name="Castanera R."/>
            <person name="Culley D.E."/>
            <person name="Daum C."/>
            <person name="Ezra D."/>
            <person name="Gonzalez J.B."/>
            <person name="Henrissat B."/>
            <person name="Kuo A."/>
            <person name="Liang C."/>
            <person name="Lipzen A."/>
            <person name="Lutzoni F."/>
            <person name="Magnuson J."/>
            <person name="Mondo S."/>
            <person name="Nolan M."/>
            <person name="Ohm R."/>
            <person name="Pangilinan J."/>
            <person name="Park H.-J."/>
            <person name="Ramirez L."/>
            <person name="Alfaro M."/>
            <person name="Sun H."/>
            <person name="Tritt A."/>
            <person name="Yoshinaga Y."/>
            <person name="Zwiers L.-H."/>
            <person name="Turgeon B.G."/>
            <person name="Goodwin S.B."/>
            <person name="Spatafora J.W."/>
            <person name="Crous P.W."/>
            <person name="Grigoriev I.V."/>
        </authorList>
    </citation>
    <scope>NUCLEOTIDE SEQUENCE</scope>
    <source>
        <strain evidence="3 5">CBS 781.70</strain>
    </source>
</reference>
<feature type="domain" description="GST N-terminal" evidence="1">
    <location>
        <begin position="6"/>
        <end position="90"/>
    </location>
</feature>
<dbReference type="OrthoDB" id="202840at2759"/>
<dbReference type="EMBL" id="ML975154">
    <property type="protein sequence ID" value="KAF1813791.1"/>
    <property type="molecule type" value="Genomic_DNA"/>
</dbReference>
<dbReference type="InterPro" id="IPR004045">
    <property type="entry name" value="Glutathione_S-Trfase_N"/>
</dbReference>
<dbReference type="PANTHER" id="PTHR43968:SF8">
    <property type="entry name" value="S-TRANSFERASE, PUTATIVE (AFU_ORTHOLOGUE AFUA_2G00590)-RELATED"/>
    <property type="match status" value="1"/>
</dbReference>
<reference evidence="5" key="3">
    <citation type="submission" date="2025-04" db="UniProtKB">
        <authorList>
            <consortium name="RefSeq"/>
        </authorList>
    </citation>
    <scope>IDENTIFICATION</scope>
    <source>
        <strain evidence="5">CBS 781.70</strain>
    </source>
</reference>
<dbReference type="Gene3D" id="1.20.1050.10">
    <property type="match status" value="1"/>
</dbReference>
<dbReference type="RefSeq" id="XP_033535422.1">
    <property type="nucleotide sequence ID" value="XM_033679169.1"/>
</dbReference>
<dbReference type="SUPFAM" id="SSF52833">
    <property type="entry name" value="Thioredoxin-like"/>
    <property type="match status" value="1"/>
</dbReference>
<dbReference type="InterPro" id="IPR040079">
    <property type="entry name" value="Glutathione_S-Trfase"/>
</dbReference>
<gene>
    <name evidence="3 5" type="ORF">P152DRAFT_457156</name>
</gene>
<dbReference type="PANTHER" id="PTHR43968">
    <property type="match status" value="1"/>
</dbReference>
<dbReference type="Pfam" id="PF13417">
    <property type="entry name" value="GST_N_3"/>
    <property type="match status" value="1"/>
</dbReference>
<dbReference type="PROSITE" id="PS50404">
    <property type="entry name" value="GST_NTER"/>
    <property type="match status" value="1"/>
</dbReference>
<proteinExistence type="predicted"/>
<feature type="domain" description="GST C-terminal" evidence="2">
    <location>
        <begin position="97"/>
        <end position="241"/>
    </location>
</feature>
<accession>A0A6G1G777</accession>
<name>A0A6G1G777_9PEZI</name>
<dbReference type="CDD" id="cd00299">
    <property type="entry name" value="GST_C_family"/>
    <property type="match status" value="1"/>
</dbReference>
<organism evidence="3">
    <name type="scientific">Eremomyces bilateralis CBS 781.70</name>
    <dbReference type="NCBI Taxonomy" id="1392243"/>
    <lineage>
        <taxon>Eukaryota</taxon>
        <taxon>Fungi</taxon>
        <taxon>Dikarya</taxon>
        <taxon>Ascomycota</taxon>
        <taxon>Pezizomycotina</taxon>
        <taxon>Dothideomycetes</taxon>
        <taxon>Dothideomycetes incertae sedis</taxon>
        <taxon>Eremomycetales</taxon>
        <taxon>Eremomycetaceae</taxon>
        <taxon>Eremomyces</taxon>
    </lineage>
</organism>
<dbReference type="SUPFAM" id="SSF47616">
    <property type="entry name" value="GST C-terminal domain-like"/>
    <property type="match status" value="1"/>
</dbReference>
<dbReference type="CDD" id="cd00570">
    <property type="entry name" value="GST_N_family"/>
    <property type="match status" value="1"/>
</dbReference>
<evidence type="ECO:0000313" key="3">
    <source>
        <dbReference type="EMBL" id="KAF1813791.1"/>
    </source>
</evidence>
<dbReference type="Gene3D" id="3.40.30.10">
    <property type="entry name" value="Glutaredoxin"/>
    <property type="match status" value="1"/>
</dbReference>
<dbReference type="SFLD" id="SFLDG00358">
    <property type="entry name" value="Main_(cytGST)"/>
    <property type="match status" value="1"/>
</dbReference>
<dbReference type="SFLD" id="SFLDS00019">
    <property type="entry name" value="Glutathione_Transferase_(cytos"/>
    <property type="match status" value="1"/>
</dbReference>
<reference evidence="5" key="2">
    <citation type="submission" date="2020-04" db="EMBL/GenBank/DDBJ databases">
        <authorList>
            <consortium name="NCBI Genome Project"/>
        </authorList>
    </citation>
    <scope>NUCLEOTIDE SEQUENCE</scope>
    <source>
        <strain evidence="5">CBS 781.70</strain>
    </source>
</reference>
<evidence type="ECO:0000259" key="2">
    <source>
        <dbReference type="PROSITE" id="PS50405"/>
    </source>
</evidence>
<dbReference type="GeneID" id="54419739"/>
<dbReference type="InterPro" id="IPR010987">
    <property type="entry name" value="Glutathione-S-Trfase_C-like"/>
</dbReference>
<keyword evidence="4" id="KW-1185">Reference proteome</keyword>
<evidence type="ECO:0000259" key="1">
    <source>
        <dbReference type="PROSITE" id="PS50404"/>
    </source>
</evidence>
<dbReference type="Proteomes" id="UP000504638">
    <property type="component" value="Unplaced"/>
</dbReference>
<dbReference type="InterPro" id="IPR036282">
    <property type="entry name" value="Glutathione-S-Trfase_C_sf"/>
</dbReference>
<protein>
    <submittedName>
        <fullName evidence="3 5">Glutathione-S-transferas-like protein omega 1</fullName>
    </submittedName>
</protein>